<name>A0ABR3QAD2_9TREE</name>
<evidence type="ECO:0000256" key="1">
    <source>
        <dbReference type="SAM" id="MobiDB-lite"/>
    </source>
</evidence>
<proteinExistence type="predicted"/>
<protein>
    <recommendedName>
        <fullName evidence="4">CCD97-like C-terminal domain-containing protein</fullName>
    </recommendedName>
</protein>
<dbReference type="GeneID" id="95983698"/>
<feature type="compositionally biased region" description="Low complexity" evidence="1">
    <location>
        <begin position="17"/>
        <end position="49"/>
    </location>
</feature>
<gene>
    <name evidence="2" type="ORF">Q8F55_002655</name>
</gene>
<keyword evidence="3" id="KW-1185">Reference proteome</keyword>
<evidence type="ECO:0000313" key="2">
    <source>
        <dbReference type="EMBL" id="KAL1411689.1"/>
    </source>
</evidence>
<organism evidence="2 3">
    <name type="scientific">Vanrija albida</name>
    <dbReference type="NCBI Taxonomy" id="181172"/>
    <lineage>
        <taxon>Eukaryota</taxon>
        <taxon>Fungi</taxon>
        <taxon>Dikarya</taxon>
        <taxon>Basidiomycota</taxon>
        <taxon>Agaricomycotina</taxon>
        <taxon>Tremellomycetes</taxon>
        <taxon>Trichosporonales</taxon>
        <taxon>Trichosporonaceae</taxon>
        <taxon>Vanrija</taxon>
    </lineage>
</organism>
<dbReference type="RefSeq" id="XP_069211633.1">
    <property type="nucleotide sequence ID" value="XM_069351247.1"/>
</dbReference>
<comment type="caution">
    <text evidence="2">The sequence shown here is derived from an EMBL/GenBank/DDBJ whole genome shotgun (WGS) entry which is preliminary data.</text>
</comment>
<reference evidence="2 3" key="1">
    <citation type="submission" date="2023-08" db="EMBL/GenBank/DDBJ databases">
        <title>Annotated Genome Sequence of Vanrija albida AlHP1.</title>
        <authorList>
            <person name="Herzog R."/>
        </authorList>
    </citation>
    <scope>NUCLEOTIDE SEQUENCE [LARGE SCALE GENOMIC DNA]</scope>
    <source>
        <strain evidence="2 3">AlHP1</strain>
    </source>
</reference>
<dbReference type="EMBL" id="JBBXJM010000002">
    <property type="protein sequence ID" value="KAL1411689.1"/>
    <property type="molecule type" value="Genomic_DNA"/>
</dbReference>
<feature type="compositionally biased region" description="Basic and acidic residues" evidence="1">
    <location>
        <begin position="97"/>
        <end position="108"/>
    </location>
</feature>
<feature type="region of interest" description="Disordered" evidence="1">
    <location>
        <begin position="1"/>
        <end position="128"/>
    </location>
</feature>
<accession>A0ABR3QAD2</accession>
<feature type="compositionally biased region" description="Low complexity" evidence="1">
    <location>
        <begin position="61"/>
        <end position="77"/>
    </location>
</feature>
<sequence length="257" mass="29257">MSSPTPAPHASLPLHFSSPTRPSSSSSRSHSAPRPLSARYTRPTAPRRPSGGLSSPADLFADPASASPAGATPTETAMWKDKLQRRMHDRARRKKAHDADIARRRGSESDEYVDDDEAERRAQEEDEEIFRRLMVLQRRREQHAALVSHEVETGGSDPNLPDFWEDELEAFAAEERRLIRHLDEAEYDYPVPIPEETEEELWELEASAAEEAEREAEEIAVAMRVEEEMRRRAANPQVHVTDYDSMDLDEDYSMHID</sequence>
<feature type="compositionally biased region" description="Basic residues" evidence="1">
    <location>
        <begin position="87"/>
        <end position="96"/>
    </location>
</feature>
<evidence type="ECO:0008006" key="4">
    <source>
        <dbReference type="Google" id="ProtNLM"/>
    </source>
</evidence>
<dbReference type="Proteomes" id="UP001565368">
    <property type="component" value="Unassembled WGS sequence"/>
</dbReference>
<evidence type="ECO:0000313" key="3">
    <source>
        <dbReference type="Proteomes" id="UP001565368"/>
    </source>
</evidence>